<organism evidence="1 2">
    <name type="scientific">Candidatus Woykebacteria bacterium RBG_13_40_7b</name>
    <dbReference type="NCBI Taxonomy" id="1802594"/>
    <lineage>
        <taxon>Bacteria</taxon>
        <taxon>Candidatus Woykeibacteriota</taxon>
    </lineage>
</organism>
<evidence type="ECO:0000313" key="2">
    <source>
        <dbReference type="Proteomes" id="UP000177103"/>
    </source>
</evidence>
<accession>A0A1G1W999</accession>
<evidence type="ECO:0000313" key="1">
    <source>
        <dbReference type="EMBL" id="OGY23927.1"/>
    </source>
</evidence>
<dbReference type="Pfam" id="PF13483">
    <property type="entry name" value="Lactamase_B_3"/>
    <property type="match status" value="1"/>
</dbReference>
<dbReference type="Proteomes" id="UP000177103">
    <property type="component" value="Unassembled WGS sequence"/>
</dbReference>
<evidence type="ECO:0008006" key="3">
    <source>
        <dbReference type="Google" id="ProtNLM"/>
    </source>
</evidence>
<dbReference type="EMBL" id="MHCQ01000035">
    <property type="protein sequence ID" value="OGY23927.1"/>
    <property type="molecule type" value="Genomic_DNA"/>
</dbReference>
<dbReference type="InterPro" id="IPR036866">
    <property type="entry name" value="RibonucZ/Hydroxyglut_hydro"/>
</dbReference>
<dbReference type="Gene3D" id="3.60.15.10">
    <property type="entry name" value="Ribonuclease Z/Hydroxyacylglutathione hydrolase-like"/>
    <property type="match status" value="1"/>
</dbReference>
<dbReference type="PANTHER" id="PTHR39189:SF1">
    <property type="entry name" value="UPF0173 METAL-DEPENDENT HYDROLASE YTKL"/>
    <property type="match status" value="1"/>
</dbReference>
<gene>
    <name evidence="1" type="ORF">A2Y57_04325</name>
</gene>
<dbReference type="PANTHER" id="PTHR39189">
    <property type="entry name" value="UPF0173 METAL-DEPENDENT HYDROLASE YTKL"/>
    <property type="match status" value="1"/>
</dbReference>
<protein>
    <recommendedName>
        <fullName evidence="3">Lactamase</fullName>
    </recommendedName>
</protein>
<dbReference type="SUPFAM" id="SSF56281">
    <property type="entry name" value="Metallo-hydrolase/oxidoreductase"/>
    <property type="match status" value="1"/>
</dbReference>
<proteinExistence type="predicted"/>
<dbReference type="AlphaFoldDB" id="A0A1G1W999"/>
<comment type="caution">
    <text evidence="1">The sequence shown here is derived from an EMBL/GenBank/DDBJ whole genome shotgun (WGS) entry which is preliminary data.</text>
</comment>
<reference evidence="1 2" key="1">
    <citation type="journal article" date="2016" name="Nat. Commun.">
        <title>Thousands of microbial genomes shed light on interconnected biogeochemical processes in an aquifer system.</title>
        <authorList>
            <person name="Anantharaman K."/>
            <person name="Brown C.T."/>
            <person name="Hug L.A."/>
            <person name="Sharon I."/>
            <person name="Castelle C.J."/>
            <person name="Probst A.J."/>
            <person name="Thomas B.C."/>
            <person name="Singh A."/>
            <person name="Wilkins M.J."/>
            <person name="Karaoz U."/>
            <person name="Brodie E.L."/>
            <person name="Williams K.H."/>
            <person name="Hubbard S.S."/>
            <person name="Banfield J.F."/>
        </authorList>
    </citation>
    <scope>NUCLEOTIDE SEQUENCE [LARGE SCALE GENOMIC DNA]</scope>
</reference>
<sequence>MVDVYWFGQSSFKIKGKGAQLITDPYDSAFSGLKFPKVEADIVTVSHSHRDHSAVEAVQGNPFVLQGPGEYEVKGISIVGVGSFHDKKEGAERGKNTLYNITIDDLNFAHMGDLGHLLNDSELEELGEVDVLFVPVGGLYTIEADDAAKLVSQIEPKIVVPMHYKIEGLAFQLDGVEKFLKEMGKENLEVQPKLSVSKEKLPEELQVAILEKSK</sequence>
<name>A0A1G1W999_9BACT</name>